<proteinExistence type="predicted"/>
<keyword evidence="1" id="KW-0812">Transmembrane</keyword>
<keyword evidence="1" id="KW-1133">Transmembrane helix</keyword>
<organism evidence="2 3">
    <name type="scientific">Heterorhabditis bacteriophora</name>
    <name type="common">Entomopathogenic nematode worm</name>
    <dbReference type="NCBI Taxonomy" id="37862"/>
    <lineage>
        <taxon>Eukaryota</taxon>
        <taxon>Metazoa</taxon>
        <taxon>Ecdysozoa</taxon>
        <taxon>Nematoda</taxon>
        <taxon>Chromadorea</taxon>
        <taxon>Rhabditida</taxon>
        <taxon>Rhabditina</taxon>
        <taxon>Rhabditomorpha</taxon>
        <taxon>Strongyloidea</taxon>
        <taxon>Heterorhabditidae</taxon>
        <taxon>Heterorhabditis</taxon>
    </lineage>
</organism>
<dbReference type="Proteomes" id="UP000095283">
    <property type="component" value="Unplaced"/>
</dbReference>
<feature type="transmembrane region" description="Helical" evidence="1">
    <location>
        <begin position="115"/>
        <end position="137"/>
    </location>
</feature>
<keyword evidence="2" id="KW-1185">Reference proteome</keyword>
<protein>
    <submittedName>
        <fullName evidence="3">Uncharacterized protein</fullName>
    </submittedName>
</protein>
<evidence type="ECO:0000313" key="2">
    <source>
        <dbReference type="Proteomes" id="UP000095283"/>
    </source>
</evidence>
<reference evidence="3" key="1">
    <citation type="submission" date="2016-11" db="UniProtKB">
        <authorList>
            <consortium name="WormBaseParasite"/>
        </authorList>
    </citation>
    <scope>IDENTIFICATION</scope>
</reference>
<sequence>MLNCIWNYVSVFKKKFSIPKLDFTFSENSIIRFVLLILLHKFILKATIDQLQETLRSMFQIEKCYQQIFHSERRIDLLDGTVEEAALLILIFNLDKFIIFENKYFIKIYYIANEYLMNFSLLILLYYVIYFRIIRWLQKFESFFSKLQFYFHNIQNVRCRTLTSNSSYCEIQHPHLVQSILICMLQQHSSPAGTRRKYGVEHAVFHGSSYSNYFVRLYLSLNRFNFCNHLIYQKFIPVISHFLYG</sequence>
<name>A0A1I7WBI4_HETBA</name>
<keyword evidence="1" id="KW-0472">Membrane</keyword>
<accession>A0A1I7WBI4</accession>
<evidence type="ECO:0000313" key="3">
    <source>
        <dbReference type="WBParaSite" id="Hba_02043"/>
    </source>
</evidence>
<dbReference type="WBParaSite" id="Hba_02043">
    <property type="protein sequence ID" value="Hba_02043"/>
    <property type="gene ID" value="Hba_02043"/>
</dbReference>
<evidence type="ECO:0000256" key="1">
    <source>
        <dbReference type="SAM" id="Phobius"/>
    </source>
</evidence>
<dbReference type="AlphaFoldDB" id="A0A1I7WBI4"/>